<protein>
    <submittedName>
        <fullName evidence="1">Uncharacterized protein</fullName>
    </submittedName>
</protein>
<gene>
    <name evidence="1" type="ORF">GCM10009097_58920</name>
</gene>
<proteinExistence type="predicted"/>
<evidence type="ECO:0000313" key="1">
    <source>
        <dbReference type="EMBL" id="GAA0533950.1"/>
    </source>
</evidence>
<dbReference type="SUPFAM" id="SSF53756">
    <property type="entry name" value="UDP-Glycosyltransferase/glycogen phosphorylase"/>
    <property type="match status" value="1"/>
</dbReference>
<evidence type="ECO:0000313" key="2">
    <source>
        <dbReference type="Proteomes" id="UP001501706"/>
    </source>
</evidence>
<dbReference type="Proteomes" id="UP001501706">
    <property type="component" value="Unassembled WGS sequence"/>
</dbReference>
<dbReference type="EMBL" id="BAAAEN010000047">
    <property type="protein sequence ID" value="GAA0533950.1"/>
    <property type="molecule type" value="Genomic_DNA"/>
</dbReference>
<accession>A0ABN1D4A9</accession>
<reference evidence="1 2" key="1">
    <citation type="journal article" date="2019" name="Int. J. Syst. Evol. Microbiol.">
        <title>The Global Catalogue of Microorganisms (GCM) 10K type strain sequencing project: providing services to taxonomists for standard genome sequencing and annotation.</title>
        <authorList>
            <consortium name="The Broad Institute Genomics Platform"/>
            <consortium name="The Broad Institute Genome Sequencing Center for Infectious Disease"/>
            <person name="Wu L."/>
            <person name="Ma J."/>
        </authorList>
    </citation>
    <scope>NUCLEOTIDE SEQUENCE [LARGE SCALE GENOMIC DNA]</scope>
    <source>
        <strain evidence="1 2">JCM 14330</strain>
    </source>
</reference>
<dbReference type="RefSeq" id="WP_343928817.1">
    <property type="nucleotide sequence ID" value="NZ_BAAAEN010000047.1"/>
</dbReference>
<name>A0ABN1D4A9_9BURK</name>
<sequence length="315" mass="35648">MAEILARIGTVQAFPSPREFVFKPWSVFKQRYDYVFLNWIESLVFNGPNGEISFSRALLLGLYLFAIRLANKKLVWIRHNNYPHHIKTDKNKMVAKKFLDHLESAVDIVITHSPLEARDRKRFYVPHPLYQTELSAINPVPFKNYFFIFGHIAPYKKLAEAINLLPDEANLVVAGPIKDTAYFEKCQRLAADKQNVLLMPGFLDSPTAARIATDSRGLLVLNADTDMVVSGSYIYALSLGIPLYAVNTPFIEWLSNGEHLAGIRAFENITALFCSLDPNKFSSLRPDPQTIESLFGDETTLKRLNHALAFSKATI</sequence>
<comment type="caution">
    <text evidence="1">The sequence shown here is derived from an EMBL/GenBank/DDBJ whole genome shotgun (WGS) entry which is preliminary data.</text>
</comment>
<organism evidence="1 2">
    <name type="scientific">Pigmentiphaga daeguensis</name>
    <dbReference type="NCBI Taxonomy" id="414049"/>
    <lineage>
        <taxon>Bacteria</taxon>
        <taxon>Pseudomonadati</taxon>
        <taxon>Pseudomonadota</taxon>
        <taxon>Betaproteobacteria</taxon>
        <taxon>Burkholderiales</taxon>
        <taxon>Alcaligenaceae</taxon>
        <taxon>Pigmentiphaga</taxon>
    </lineage>
</organism>
<keyword evidence="2" id="KW-1185">Reference proteome</keyword>